<proteinExistence type="predicted"/>
<dbReference type="AlphaFoldDB" id="A0A119APM5"/>
<accession>A0A119APM5</accession>
<protein>
    <submittedName>
        <fullName evidence="1">Uncharacterized protein</fullName>
    </submittedName>
</protein>
<organism evidence="1 2">
    <name type="scientific">Burkholderia territorii</name>
    <dbReference type="NCBI Taxonomy" id="1503055"/>
    <lineage>
        <taxon>Bacteria</taxon>
        <taxon>Pseudomonadati</taxon>
        <taxon>Pseudomonadota</taxon>
        <taxon>Betaproteobacteria</taxon>
        <taxon>Burkholderiales</taxon>
        <taxon>Burkholderiaceae</taxon>
        <taxon>Burkholderia</taxon>
        <taxon>Burkholderia cepacia complex</taxon>
    </lineage>
</organism>
<sequence length="74" mass="8013">MTEILTRDERAAIRALASGDKEQIGAARAAFDRAAPKHGVHACVELQFMAEVLAPVPDLLLRSQYRAAVLRQAG</sequence>
<reference evidence="1 2" key="1">
    <citation type="submission" date="2015-11" db="EMBL/GenBank/DDBJ databases">
        <title>Expanding the genomic diversity of Burkholderia species for the development of highly accurate diagnostics.</title>
        <authorList>
            <person name="Sahl J."/>
            <person name="Keim P."/>
            <person name="Wagner D."/>
        </authorList>
    </citation>
    <scope>NUCLEOTIDE SEQUENCE [LARGE SCALE GENOMIC DNA]</scope>
    <source>
        <strain evidence="1 2">MSMB1301WGS</strain>
    </source>
</reference>
<comment type="caution">
    <text evidence="1">The sequence shown here is derived from an EMBL/GenBank/DDBJ whole genome shotgun (WGS) entry which is preliminary data.</text>
</comment>
<dbReference type="Proteomes" id="UP000062317">
    <property type="component" value="Unassembled WGS sequence"/>
</dbReference>
<gene>
    <name evidence="1" type="ORF">WT27_13530</name>
</gene>
<evidence type="ECO:0000313" key="2">
    <source>
        <dbReference type="Proteomes" id="UP000062317"/>
    </source>
</evidence>
<evidence type="ECO:0000313" key="1">
    <source>
        <dbReference type="EMBL" id="KVV40940.1"/>
    </source>
</evidence>
<dbReference type="EMBL" id="LPEQ01000113">
    <property type="protein sequence ID" value="KVV40940.1"/>
    <property type="molecule type" value="Genomic_DNA"/>
</dbReference>
<dbReference type="RefSeq" id="WP_060108261.1">
    <property type="nucleotide sequence ID" value="NZ_LPEQ01000113.1"/>
</dbReference>
<keyword evidence="2" id="KW-1185">Reference proteome</keyword>
<name>A0A119APM5_9BURK</name>